<name>A0A7K3WE16_9ACTN</name>
<reference evidence="2 3" key="1">
    <citation type="submission" date="2020-02" db="EMBL/GenBank/DDBJ databases">
        <title>The whole genome sequence of CPCC 205119.</title>
        <authorList>
            <person name="Jiang Z."/>
        </authorList>
    </citation>
    <scope>NUCLEOTIDE SEQUENCE [LARGE SCALE GENOMIC DNA]</scope>
    <source>
        <strain evidence="2 3">CPCC 205119</strain>
    </source>
</reference>
<dbReference type="InterPro" id="IPR036866">
    <property type="entry name" value="RibonucZ/Hydroxyglut_hydro"/>
</dbReference>
<evidence type="ECO:0000259" key="1">
    <source>
        <dbReference type="SMART" id="SM00849"/>
    </source>
</evidence>
<dbReference type="InterPro" id="IPR050855">
    <property type="entry name" value="NDM-1-like"/>
</dbReference>
<sequence length="305" mass="32403">MTTAPHPLAAVAEVADGVHAYVQDPGGWCVSNAGIVTGDQGAVVIDTLATRSRAEALRAAVDRVSAGPRRVLVNTHHHGDHVFGNDVFEPTAVVVAHENAVDELVETGLALTALWPEVAWGDPRLVLPTITFDDRIALRIGERRLELIHVGPAHTSNDVVVWLPEDRVLFAGDVLMSGCTPFSLMGSVAGTLAAIERLARLDPVTVVCGHGPVAGPEVLEANATYLRWIQDLAAAGRAAGCTPLQTARATPLGEYGELLDPERIVGNLHRAFAELDPDGRSAVDVPHVFEEMITYNGGRRPTCLA</sequence>
<dbReference type="PANTHER" id="PTHR42951:SF4">
    <property type="entry name" value="ACYL-COENZYME A THIOESTERASE MBLAC2"/>
    <property type="match status" value="1"/>
</dbReference>
<dbReference type="Proteomes" id="UP000470470">
    <property type="component" value="Unassembled WGS sequence"/>
</dbReference>
<dbReference type="RefSeq" id="WP_162392182.1">
    <property type="nucleotide sequence ID" value="NZ_JAABOZ010000001.1"/>
</dbReference>
<dbReference type="EMBL" id="JAAGWK010000015">
    <property type="protein sequence ID" value="NEL54586.1"/>
    <property type="molecule type" value="Genomic_DNA"/>
</dbReference>
<dbReference type="Gene3D" id="3.60.15.10">
    <property type="entry name" value="Ribonuclease Z/Hydroxyacylglutathione hydrolase-like"/>
    <property type="match status" value="1"/>
</dbReference>
<dbReference type="InterPro" id="IPR001279">
    <property type="entry name" value="Metallo-B-lactamas"/>
</dbReference>
<comment type="caution">
    <text evidence="2">The sequence shown here is derived from an EMBL/GenBank/DDBJ whole genome shotgun (WGS) entry which is preliminary data.</text>
</comment>
<accession>A0A7K3WE16</accession>
<evidence type="ECO:0000313" key="2">
    <source>
        <dbReference type="EMBL" id="NEL54586.1"/>
    </source>
</evidence>
<dbReference type="SUPFAM" id="SSF56281">
    <property type="entry name" value="Metallo-hydrolase/oxidoreductase"/>
    <property type="match status" value="1"/>
</dbReference>
<protein>
    <submittedName>
        <fullName evidence="2">MBL fold metallo-hydrolase</fullName>
    </submittedName>
</protein>
<gene>
    <name evidence="2" type="ORF">G1H19_11295</name>
</gene>
<proteinExistence type="predicted"/>
<dbReference type="SMART" id="SM00849">
    <property type="entry name" value="Lactamase_B"/>
    <property type="match status" value="1"/>
</dbReference>
<keyword evidence="2" id="KW-0378">Hydrolase</keyword>
<organism evidence="2 3">
    <name type="scientific">Goekera deserti</name>
    <dbReference type="NCBI Taxonomy" id="2497753"/>
    <lineage>
        <taxon>Bacteria</taxon>
        <taxon>Bacillati</taxon>
        <taxon>Actinomycetota</taxon>
        <taxon>Actinomycetes</taxon>
        <taxon>Geodermatophilales</taxon>
        <taxon>Geodermatophilaceae</taxon>
        <taxon>Goekera</taxon>
    </lineage>
</organism>
<dbReference type="AlphaFoldDB" id="A0A7K3WE16"/>
<keyword evidence="3" id="KW-1185">Reference proteome</keyword>
<dbReference type="PANTHER" id="PTHR42951">
    <property type="entry name" value="METALLO-BETA-LACTAMASE DOMAIN-CONTAINING"/>
    <property type="match status" value="1"/>
</dbReference>
<dbReference type="Pfam" id="PF00753">
    <property type="entry name" value="Lactamase_B"/>
    <property type="match status" value="1"/>
</dbReference>
<feature type="domain" description="Metallo-beta-lactamase" evidence="1">
    <location>
        <begin position="30"/>
        <end position="210"/>
    </location>
</feature>
<evidence type="ECO:0000313" key="3">
    <source>
        <dbReference type="Proteomes" id="UP000470470"/>
    </source>
</evidence>
<dbReference type="CDD" id="cd16282">
    <property type="entry name" value="metallo-hydrolase-like_MBL-fold"/>
    <property type="match status" value="1"/>
</dbReference>
<dbReference type="GO" id="GO:0016787">
    <property type="term" value="F:hydrolase activity"/>
    <property type="evidence" value="ECO:0007669"/>
    <property type="project" value="UniProtKB-KW"/>
</dbReference>